<evidence type="ECO:0000313" key="7">
    <source>
        <dbReference type="EMBL" id="MFC3994755.1"/>
    </source>
</evidence>
<feature type="domain" description="Erythromycin biosynthesis protein CIII-like N-terminal" evidence="6">
    <location>
        <begin position="22"/>
        <end position="253"/>
    </location>
</feature>
<evidence type="ECO:0000259" key="6">
    <source>
        <dbReference type="Pfam" id="PF21036"/>
    </source>
</evidence>
<gene>
    <name evidence="7" type="ORF">ACFOVU_02435</name>
</gene>
<dbReference type="CDD" id="cd03784">
    <property type="entry name" value="GT1_Gtf-like"/>
    <property type="match status" value="1"/>
</dbReference>
<dbReference type="RefSeq" id="WP_378529605.1">
    <property type="nucleotide sequence ID" value="NZ_JBHSBH010000003.1"/>
</dbReference>
<evidence type="ECO:0000256" key="3">
    <source>
        <dbReference type="ARBA" id="ARBA00022679"/>
    </source>
</evidence>
<dbReference type="InterPro" id="IPR050426">
    <property type="entry name" value="Glycosyltransferase_28"/>
</dbReference>
<reference evidence="8" key="1">
    <citation type="journal article" date="2019" name="Int. J. Syst. Evol. Microbiol.">
        <title>The Global Catalogue of Microorganisms (GCM) 10K type strain sequencing project: providing services to taxonomists for standard genome sequencing and annotation.</title>
        <authorList>
            <consortium name="The Broad Institute Genomics Platform"/>
            <consortium name="The Broad Institute Genome Sequencing Center for Infectious Disease"/>
            <person name="Wu L."/>
            <person name="Ma J."/>
        </authorList>
    </citation>
    <scope>NUCLEOTIDE SEQUENCE [LARGE SCALE GENOMIC DNA]</scope>
    <source>
        <strain evidence="8">TBRC 1826</strain>
    </source>
</reference>
<feature type="domain" description="Erythromycin biosynthesis protein CIII-like C-terminal" evidence="5">
    <location>
        <begin position="269"/>
        <end position="410"/>
    </location>
</feature>
<dbReference type="InterPro" id="IPR030953">
    <property type="entry name" value="Glycosyl_450act"/>
</dbReference>
<dbReference type="InterPro" id="IPR010610">
    <property type="entry name" value="EryCIII-like_C"/>
</dbReference>
<accession>A0ABV8FJF0</accession>
<dbReference type="Gene3D" id="3.40.50.2000">
    <property type="entry name" value="Glycogen Phosphorylase B"/>
    <property type="match status" value="2"/>
</dbReference>
<dbReference type="NCBIfam" id="TIGR04516">
    <property type="entry name" value="glycosyl_450act"/>
    <property type="match status" value="1"/>
</dbReference>
<dbReference type="PANTHER" id="PTHR48050">
    <property type="entry name" value="STEROL 3-BETA-GLUCOSYLTRANSFERASE"/>
    <property type="match status" value="1"/>
</dbReference>
<keyword evidence="3" id="KW-0808">Transferase</keyword>
<organism evidence="7 8">
    <name type="scientific">Nocardiopsis sediminis</name>
    <dbReference type="NCBI Taxonomy" id="1778267"/>
    <lineage>
        <taxon>Bacteria</taxon>
        <taxon>Bacillati</taxon>
        <taxon>Actinomycetota</taxon>
        <taxon>Actinomycetes</taxon>
        <taxon>Streptosporangiales</taxon>
        <taxon>Nocardiopsidaceae</taxon>
        <taxon>Nocardiopsis</taxon>
    </lineage>
</organism>
<dbReference type="EMBL" id="JBHSBH010000003">
    <property type="protein sequence ID" value="MFC3994755.1"/>
    <property type="molecule type" value="Genomic_DNA"/>
</dbReference>
<dbReference type="Pfam" id="PF06722">
    <property type="entry name" value="EryCIII-like_C"/>
    <property type="match status" value="1"/>
</dbReference>
<dbReference type="Proteomes" id="UP001595847">
    <property type="component" value="Unassembled WGS sequence"/>
</dbReference>
<evidence type="ECO:0000256" key="4">
    <source>
        <dbReference type="ARBA" id="ARBA00023194"/>
    </source>
</evidence>
<dbReference type="InterPro" id="IPR002213">
    <property type="entry name" value="UDP_glucos_trans"/>
</dbReference>
<sequence>MRVVFATFSERTHFYSMVPLAWAMRTAGHEVRIASQPELTPTVVQAGLTAVPVGTDHTLYDDMADFRDDVAAAEWFELDEDRPEKLTWEYLKWGYGTQLVPDWWRIINDTMTDDLTAFCREWGPDLVVWEPMTYAGAVAAEASGAVHARLLWGLDLFGRMRAHYLRVMAQQPPGQREDPLAQWLAEAGKPHGVGFTEAMASGHFTVHQHPASLALDVDLDYLPMRYVPYNGPARVPDWLREPPERPRVCVTLGTSATDRLGGYEVPVHEVVDALADVDAEIVVTLAADQQEGLARVPANTRIVEFVPLHALLPSCSAIVHHGGSGTHLTAALNGVPQLVLPWLLDAPAKGRRLAELGAGLCLEGEEITGSGIRAGVVRLLADPSFRDRSARLRREILAQPSPNDVVTQIERRVARLAAARA</sequence>
<dbReference type="SUPFAM" id="SSF53756">
    <property type="entry name" value="UDP-Glycosyltransferase/glycogen phosphorylase"/>
    <property type="match status" value="1"/>
</dbReference>
<dbReference type="PANTHER" id="PTHR48050:SF13">
    <property type="entry name" value="STEROL 3-BETA-GLUCOSYLTRANSFERASE UGT80A2"/>
    <property type="match status" value="1"/>
</dbReference>
<evidence type="ECO:0000256" key="1">
    <source>
        <dbReference type="ARBA" id="ARBA00006962"/>
    </source>
</evidence>
<dbReference type="Pfam" id="PF21036">
    <property type="entry name" value="EryCIII-like_N"/>
    <property type="match status" value="1"/>
</dbReference>
<protein>
    <submittedName>
        <fullName evidence="7">Activator-dependent family glycosyltransferase</fullName>
    </submittedName>
</protein>
<dbReference type="InterPro" id="IPR048284">
    <property type="entry name" value="EryCIII-like_N"/>
</dbReference>
<keyword evidence="2" id="KW-0328">Glycosyltransferase</keyword>
<proteinExistence type="inferred from homology"/>
<evidence type="ECO:0000313" key="8">
    <source>
        <dbReference type="Proteomes" id="UP001595847"/>
    </source>
</evidence>
<comment type="caution">
    <text evidence="7">The sequence shown here is derived from an EMBL/GenBank/DDBJ whole genome shotgun (WGS) entry which is preliminary data.</text>
</comment>
<comment type="similarity">
    <text evidence="1">Belongs to the glycosyltransferase 28 family.</text>
</comment>
<keyword evidence="4" id="KW-0045">Antibiotic biosynthesis</keyword>
<evidence type="ECO:0000259" key="5">
    <source>
        <dbReference type="Pfam" id="PF06722"/>
    </source>
</evidence>
<evidence type="ECO:0000256" key="2">
    <source>
        <dbReference type="ARBA" id="ARBA00022676"/>
    </source>
</evidence>
<name>A0ABV8FJF0_9ACTN</name>
<keyword evidence="8" id="KW-1185">Reference proteome</keyword>